<dbReference type="GO" id="GO:0006281">
    <property type="term" value="P:DNA repair"/>
    <property type="evidence" value="ECO:0007669"/>
    <property type="project" value="InterPro"/>
</dbReference>
<dbReference type="VEuPathDB" id="CryptoDB:Cvel_13993"/>
<dbReference type="EMBL" id="CDMZ01005929">
    <property type="protein sequence ID" value="CEM55975.1"/>
    <property type="molecule type" value="Genomic_DNA"/>
</dbReference>
<feature type="compositionally biased region" description="Low complexity" evidence="1">
    <location>
        <begin position="1"/>
        <end position="12"/>
    </location>
</feature>
<feature type="region of interest" description="Disordered" evidence="1">
    <location>
        <begin position="1"/>
        <end position="78"/>
    </location>
</feature>
<dbReference type="GO" id="GO:0008081">
    <property type="term" value="F:phosphoric diester hydrolase activity"/>
    <property type="evidence" value="ECO:0007669"/>
    <property type="project" value="InterPro"/>
</dbReference>
<feature type="compositionally biased region" description="Low complexity" evidence="1">
    <location>
        <begin position="69"/>
        <end position="78"/>
    </location>
</feature>
<dbReference type="Pfam" id="PF06087">
    <property type="entry name" value="Tyr-DNA_phospho"/>
    <property type="match status" value="1"/>
</dbReference>
<proteinExistence type="predicted"/>
<dbReference type="AlphaFoldDB" id="A0A0G4IFC6"/>
<evidence type="ECO:0000313" key="2">
    <source>
        <dbReference type="EMBL" id="CEM55975.1"/>
    </source>
</evidence>
<dbReference type="InterPro" id="IPR010347">
    <property type="entry name" value="Tdp1"/>
</dbReference>
<dbReference type="GO" id="GO:0005634">
    <property type="term" value="C:nucleus"/>
    <property type="evidence" value="ECO:0007669"/>
    <property type="project" value="InterPro"/>
</dbReference>
<name>A0A0G4IFC6_9ALVE</name>
<sequence length="137" mass="14544">MSSVEVIDVASDSDSDAKTVPLSGSPPSRKRQTESDEPGEDKRKRQKSEGGDGGRDSETDGCARGAGGSPSPSGSGASLAFYLNHVRDFDNVRGANEGVSLKISDIIEDRSGTIEDALLMNYMVDLPWLVEEVSQLP</sequence>
<evidence type="ECO:0000256" key="1">
    <source>
        <dbReference type="SAM" id="MobiDB-lite"/>
    </source>
</evidence>
<accession>A0A0G4IFC6</accession>
<organism evidence="2">
    <name type="scientific">Chromera velia CCMP2878</name>
    <dbReference type="NCBI Taxonomy" id="1169474"/>
    <lineage>
        <taxon>Eukaryota</taxon>
        <taxon>Sar</taxon>
        <taxon>Alveolata</taxon>
        <taxon>Colpodellida</taxon>
        <taxon>Chromeraceae</taxon>
        <taxon>Chromera</taxon>
    </lineage>
</organism>
<protein>
    <submittedName>
        <fullName evidence="2">Uncharacterized protein</fullName>
    </submittedName>
</protein>
<gene>
    <name evidence="2" type="ORF">Cvel_13993</name>
</gene>
<dbReference type="SUPFAM" id="SSF56024">
    <property type="entry name" value="Phospholipase D/nuclease"/>
    <property type="match status" value="1"/>
</dbReference>
<dbReference type="Gene3D" id="3.30.870.10">
    <property type="entry name" value="Endonuclease Chain A"/>
    <property type="match status" value="1"/>
</dbReference>
<feature type="compositionally biased region" description="Basic and acidic residues" evidence="1">
    <location>
        <begin position="40"/>
        <end position="58"/>
    </location>
</feature>
<reference evidence="2" key="1">
    <citation type="submission" date="2014-11" db="EMBL/GenBank/DDBJ databases">
        <authorList>
            <person name="Otto D Thomas"/>
            <person name="Naeem Raeece"/>
        </authorList>
    </citation>
    <scope>NUCLEOTIDE SEQUENCE</scope>
</reference>